<proteinExistence type="predicted"/>
<name>A0A0D2AWT3_9EURO</name>
<dbReference type="GeneID" id="27357358"/>
<dbReference type="OrthoDB" id="2951834at2759"/>
<organism evidence="2 3">
    <name type="scientific">Exophiala oligosperma</name>
    <dbReference type="NCBI Taxonomy" id="215243"/>
    <lineage>
        <taxon>Eukaryota</taxon>
        <taxon>Fungi</taxon>
        <taxon>Dikarya</taxon>
        <taxon>Ascomycota</taxon>
        <taxon>Pezizomycotina</taxon>
        <taxon>Eurotiomycetes</taxon>
        <taxon>Chaetothyriomycetidae</taxon>
        <taxon>Chaetothyriales</taxon>
        <taxon>Herpotrichiellaceae</taxon>
        <taxon>Exophiala</taxon>
    </lineage>
</organism>
<feature type="compositionally biased region" description="Polar residues" evidence="1">
    <location>
        <begin position="90"/>
        <end position="101"/>
    </location>
</feature>
<evidence type="ECO:0000313" key="2">
    <source>
        <dbReference type="EMBL" id="KIW44261.1"/>
    </source>
</evidence>
<sequence length="469" mass="53667">MSFITLKYSRPGACLCLPDSIHPLCPSHGARESPSKKRKSEVRQEDSDPDYTPSTRRRKSGHRETSSAGDDTTTLETPHSRLENDHANEALTSTTSPSTVARHQGIRSVRRRRRRSSTATNRNTTPASSRPKRNNMLPIPSNAPSVLLPGYTFEEARAYLANASNFRKEEKKSWTPTPRFLFKRRQVEQAGWMRFEILSDNWKHFRFMLYRELLVAQDGSVTFADALTFPKPQGHGIDASILRTNRQIYREASTVLYSKNKFVAADPDHLFRPNGLKCLRRRTTTLIQHISFEKSGNAAQLCQEYCESILQPIWNMMIQYPAFLNLRKLSLRREVIRANDCNLIDMQMYFDKTTNATLSARGVFNKKDLIIHTAAKLAAWAAMRDSWFDNLHLVQNSYPDMPGHTGMLKHVVEVCLSRGQDEDQGKTFVKLDLHDTIMAALEVEIEKGEQGADSLYDNYFQKHRLQLTS</sequence>
<gene>
    <name evidence="2" type="ORF">PV06_05284</name>
</gene>
<feature type="compositionally biased region" description="Basic and acidic residues" evidence="1">
    <location>
        <begin position="78"/>
        <end position="88"/>
    </location>
</feature>
<feature type="compositionally biased region" description="Basic and acidic residues" evidence="1">
    <location>
        <begin position="29"/>
        <end position="46"/>
    </location>
</feature>
<feature type="compositionally biased region" description="Basic residues" evidence="1">
    <location>
        <begin position="104"/>
        <end position="116"/>
    </location>
</feature>
<dbReference type="VEuPathDB" id="FungiDB:PV06_05284"/>
<feature type="compositionally biased region" description="Polar residues" evidence="1">
    <location>
        <begin position="66"/>
        <end position="77"/>
    </location>
</feature>
<keyword evidence="3" id="KW-1185">Reference proteome</keyword>
<dbReference type="Proteomes" id="UP000053342">
    <property type="component" value="Unassembled WGS sequence"/>
</dbReference>
<evidence type="ECO:0000256" key="1">
    <source>
        <dbReference type="SAM" id="MobiDB-lite"/>
    </source>
</evidence>
<dbReference type="HOGENOM" id="CLU_589288_0_0_1"/>
<dbReference type="AlphaFoldDB" id="A0A0D2AWT3"/>
<dbReference type="RefSeq" id="XP_016264477.1">
    <property type="nucleotide sequence ID" value="XM_016406271.1"/>
</dbReference>
<feature type="compositionally biased region" description="Low complexity" evidence="1">
    <location>
        <begin position="117"/>
        <end position="129"/>
    </location>
</feature>
<accession>A0A0D2AWT3</accession>
<feature type="region of interest" description="Disordered" evidence="1">
    <location>
        <begin position="27"/>
        <end position="141"/>
    </location>
</feature>
<protein>
    <submittedName>
        <fullName evidence="2">Uncharacterized protein</fullName>
    </submittedName>
</protein>
<reference evidence="2 3" key="1">
    <citation type="submission" date="2015-01" db="EMBL/GenBank/DDBJ databases">
        <title>The Genome Sequence of Exophiala oligosperma CBS72588.</title>
        <authorList>
            <consortium name="The Broad Institute Genomics Platform"/>
            <person name="Cuomo C."/>
            <person name="de Hoog S."/>
            <person name="Gorbushina A."/>
            <person name="Stielow B."/>
            <person name="Teixiera M."/>
            <person name="Abouelleil A."/>
            <person name="Chapman S.B."/>
            <person name="Priest M."/>
            <person name="Young S.K."/>
            <person name="Wortman J."/>
            <person name="Nusbaum C."/>
            <person name="Birren B."/>
        </authorList>
    </citation>
    <scope>NUCLEOTIDE SEQUENCE [LARGE SCALE GENOMIC DNA]</scope>
    <source>
        <strain evidence="2 3">CBS 72588</strain>
    </source>
</reference>
<evidence type="ECO:0000313" key="3">
    <source>
        <dbReference type="Proteomes" id="UP000053342"/>
    </source>
</evidence>
<dbReference type="EMBL" id="KN847335">
    <property type="protein sequence ID" value="KIW44261.1"/>
    <property type="molecule type" value="Genomic_DNA"/>
</dbReference>